<gene>
    <name evidence="7" type="ORF">M513_05452</name>
</gene>
<dbReference type="Proteomes" id="UP000030764">
    <property type="component" value="Unassembled WGS sequence"/>
</dbReference>
<evidence type="ECO:0000256" key="2">
    <source>
        <dbReference type="ARBA" id="ARBA00008486"/>
    </source>
</evidence>
<feature type="chain" id="PRO_5001795150" description="Repressor of RNA polymerase III transcription MAF1 homolog" evidence="6">
    <location>
        <begin position="26"/>
        <end position="475"/>
    </location>
</feature>
<organism evidence="7 8">
    <name type="scientific">Trichuris suis</name>
    <name type="common">pig whipworm</name>
    <dbReference type="NCBI Taxonomy" id="68888"/>
    <lineage>
        <taxon>Eukaryota</taxon>
        <taxon>Metazoa</taxon>
        <taxon>Ecdysozoa</taxon>
        <taxon>Nematoda</taxon>
        <taxon>Enoplea</taxon>
        <taxon>Dorylaimia</taxon>
        <taxon>Trichinellida</taxon>
        <taxon>Trichuridae</taxon>
        <taxon>Trichuris</taxon>
    </lineage>
</organism>
<evidence type="ECO:0000313" key="8">
    <source>
        <dbReference type="Proteomes" id="UP000030764"/>
    </source>
</evidence>
<dbReference type="Gene3D" id="3.40.1000.50">
    <property type="entry name" value="Repressor of RNA polymerase III transcription Maf1"/>
    <property type="match status" value="1"/>
</dbReference>
<protein>
    <recommendedName>
        <fullName evidence="3">Repressor of RNA polymerase III transcription MAF1 homolog</fullName>
    </recommendedName>
</protein>
<dbReference type="EMBL" id="KL363214">
    <property type="protein sequence ID" value="KFD53747.1"/>
    <property type="molecule type" value="Genomic_DNA"/>
</dbReference>
<comment type="similarity">
    <text evidence="1">Belongs to the MAF1 family.</text>
</comment>
<reference evidence="7 8" key="1">
    <citation type="journal article" date="2014" name="Nat. Genet.">
        <title>Genome and transcriptome of the porcine whipworm Trichuris suis.</title>
        <authorList>
            <person name="Jex A.R."/>
            <person name="Nejsum P."/>
            <person name="Schwarz E.M."/>
            <person name="Hu L."/>
            <person name="Young N.D."/>
            <person name="Hall R.S."/>
            <person name="Korhonen P.K."/>
            <person name="Liao S."/>
            <person name="Thamsborg S."/>
            <person name="Xia J."/>
            <person name="Xu P."/>
            <person name="Wang S."/>
            <person name="Scheerlinck J.P."/>
            <person name="Hofmann A."/>
            <person name="Sternberg P.W."/>
            <person name="Wang J."/>
            <person name="Gasser R.B."/>
        </authorList>
    </citation>
    <scope>NUCLEOTIDE SEQUENCE [LARGE SCALE GENOMIC DNA]</scope>
    <source>
        <strain evidence="7">DCEP-RM93M</strain>
    </source>
</reference>
<keyword evidence="8" id="KW-1185">Reference proteome</keyword>
<dbReference type="GO" id="GO:0005758">
    <property type="term" value="C:mitochondrial intermembrane space"/>
    <property type="evidence" value="ECO:0007669"/>
    <property type="project" value="TreeGrafter"/>
</dbReference>
<evidence type="ECO:0000256" key="5">
    <source>
        <dbReference type="SAM" id="MobiDB-lite"/>
    </source>
</evidence>
<comment type="similarity">
    <text evidence="2">Belongs to the hcp beta-lactamase family.</text>
</comment>
<feature type="region of interest" description="Disordered" evidence="5">
    <location>
        <begin position="150"/>
        <end position="169"/>
    </location>
</feature>
<name>A0A085M951_9BILA</name>
<dbReference type="SMART" id="SM00671">
    <property type="entry name" value="SEL1"/>
    <property type="match status" value="5"/>
</dbReference>
<dbReference type="InterPro" id="IPR038564">
    <property type="entry name" value="Maf1_sf"/>
</dbReference>
<feature type="signal peptide" evidence="6">
    <location>
        <begin position="1"/>
        <end position="25"/>
    </location>
</feature>
<dbReference type="Pfam" id="PF09174">
    <property type="entry name" value="Maf1"/>
    <property type="match status" value="1"/>
</dbReference>
<evidence type="ECO:0000256" key="6">
    <source>
        <dbReference type="SAM" id="SignalP"/>
    </source>
</evidence>
<evidence type="ECO:0000313" key="7">
    <source>
        <dbReference type="EMBL" id="KFD53747.1"/>
    </source>
</evidence>
<proteinExistence type="inferred from homology"/>
<dbReference type="AlphaFoldDB" id="A0A085M951"/>
<dbReference type="Pfam" id="PF08238">
    <property type="entry name" value="Sel1"/>
    <property type="match status" value="5"/>
</dbReference>
<dbReference type="InterPro" id="IPR040239">
    <property type="entry name" value="HcpB-like"/>
</dbReference>
<dbReference type="PANTHER" id="PTHR13891:SF1">
    <property type="entry name" value="CYTOCHROME C OXIDASE ASSEMBLY FACTOR 7"/>
    <property type="match status" value="1"/>
</dbReference>
<dbReference type="InterPro" id="IPR006597">
    <property type="entry name" value="Sel1-like"/>
</dbReference>
<evidence type="ECO:0000256" key="3">
    <source>
        <dbReference type="ARBA" id="ARBA00020829"/>
    </source>
</evidence>
<dbReference type="InterPro" id="IPR015257">
    <property type="entry name" value="Maf1"/>
</dbReference>
<dbReference type="GO" id="GO:0016480">
    <property type="term" value="P:negative regulation of transcription by RNA polymerase III"/>
    <property type="evidence" value="ECO:0007669"/>
    <property type="project" value="InterPro"/>
</dbReference>
<dbReference type="InterPro" id="IPR011990">
    <property type="entry name" value="TPR-like_helical_dom_sf"/>
</dbReference>
<dbReference type="SUPFAM" id="SSF81901">
    <property type="entry name" value="HCP-like"/>
    <property type="match status" value="1"/>
</dbReference>
<sequence length="475" mass="53341">MEQTSSPLRQAIASLWVFFVDVFVGQHCGRSAVSTTAGILPKLTLTNSIVLEDEQYPVGSHCNCDSAKLTDLFVTTMKYMDIPALTSMGIELEQNAVDCVLDARLECYSCKMVTADKRSYRDFINTPGRGGAGNSLQPLSPPTLDDCVVSGEPSTAGCSSRTSDESSDSPTFRMCDVISNKTLFYLIETLNASFPDYTFFNASSESFTKAPSVKHFMESVNTKLMPYIKNYNMLKMYLWPVVDSAISLAGVMTNVDFSKQEEAEAYVRHLYAQYTFSCYSEKNAEGCHLLGDYHDAIFLDRKKAFELYKENCERTKYPKSCYKYGKHLLNGKLTKRDDEKAFEVLRSSCDANWPLACPPCAFILLSRKTCTFEDVQKAFDYMEKACKLEHPHACSWLSLRYSSGYKGVSQNLEKAFYYAMQACHYGIASACEKVSYFYLNGQGVPKDPSNAQKYAEMAKEMIEDQESCTVFDITG</sequence>
<keyword evidence="6" id="KW-0732">Signal</keyword>
<dbReference type="PANTHER" id="PTHR13891">
    <property type="entry name" value="CYTOCHROME C OXIDASE ASSEMBLY FACTOR 7"/>
    <property type="match status" value="1"/>
</dbReference>
<keyword evidence="4" id="KW-0677">Repeat</keyword>
<evidence type="ECO:0000256" key="4">
    <source>
        <dbReference type="ARBA" id="ARBA00022737"/>
    </source>
</evidence>
<dbReference type="Gene3D" id="1.25.40.10">
    <property type="entry name" value="Tetratricopeptide repeat domain"/>
    <property type="match status" value="1"/>
</dbReference>
<evidence type="ECO:0000256" key="1">
    <source>
        <dbReference type="ARBA" id="ARBA00006231"/>
    </source>
</evidence>
<accession>A0A085M951</accession>